<dbReference type="InterPro" id="IPR040492">
    <property type="entry name" value="GlfT2_N"/>
</dbReference>
<evidence type="ECO:0000256" key="2">
    <source>
        <dbReference type="ARBA" id="ARBA00006739"/>
    </source>
</evidence>
<keyword evidence="9" id="KW-1185">Reference proteome</keyword>
<name>A0A1R4K0W9_9MICO</name>
<dbReference type="SUPFAM" id="SSF53448">
    <property type="entry name" value="Nucleotide-diphospho-sugar transferases"/>
    <property type="match status" value="1"/>
</dbReference>
<evidence type="ECO:0000256" key="3">
    <source>
        <dbReference type="ARBA" id="ARBA00022676"/>
    </source>
</evidence>
<proteinExistence type="inferred from homology"/>
<sequence length="647" mass="72887">MLVPVPPPVQQPSGDHPAMSLVVQNLVFPLDRDPDILPLYLDAETWTTVGHETVRVSDFAHVDDVLDRSSARVRPGRRVSFASYFNAFPASYWQHWTTVREVTLELSTEGSGTVLVYRSNANGVAQRVESRDVSGGDTVRFSLPVTNFTDGGWYWFDAVAGSEELIIRSGSWSTDATPRTTANASIGITTMNKPDYCVRNLAALAKETALLTDIDTIYVVDQGTTKVQDREEFPAVAEALGDKLTVINQANLGGSGGFSRSMSETLDAGTSGFVLLLDDDVEVEPEGIFRSIQFSRFSSRPTIVGGHMFDLLDKPILHAFSENIDLHPFLWRPGFDEQIRHDFRVSNLRQTPWMHARMDADYNGWWMCMIPVEVIRDIGLSIPVFIKWDDSEYGLRARSRGYRTVSLPGSALWHISWIDKDDSQDWQAYYHARNRLVAGLLHSPYSKGGRLLSNSSRISLKHLLSMQYYAVELRNEAIRDLLTGPEHLHRTMGTKLPELRAQAADFSETSVYTADSDVPPTREGRRSYPLHTEPSPAGASLAVFTAKAAARHWLTSPADQSQPQVELAKRDATWWRVPGFDSALISTADGRGSSWYRRDRSEFRALLKESLRLHRELERNWDALAEQYRRALPEFTSQEAWKTTFEQ</sequence>
<keyword evidence="4 8" id="KW-0808">Transferase</keyword>
<dbReference type="GO" id="GO:0016757">
    <property type="term" value="F:glycosyltransferase activity"/>
    <property type="evidence" value="ECO:0007669"/>
    <property type="project" value="UniProtKB-KW"/>
</dbReference>
<dbReference type="PANTHER" id="PTHR43179">
    <property type="entry name" value="RHAMNOSYLTRANSFERASE WBBL"/>
    <property type="match status" value="1"/>
</dbReference>
<evidence type="ECO:0000313" key="8">
    <source>
        <dbReference type="EMBL" id="SJN37990.1"/>
    </source>
</evidence>
<comment type="pathway">
    <text evidence="1">Cell wall biogenesis; cell wall polysaccharide biosynthesis.</text>
</comment>
<evidence type="ECO:0000256" key="5">
    <source>
        <dbReference type="SAM" id="MobiDB-lite"/>
    </source>
</evidence>
<dbReference type="Pfam" id="PF17994">
    <property type="entry name" value="Glft2_N"/>
    <property type="match status" value="1"/>
</dbReference>
<dbReference type="InterPro" id="IPR029044">
    <property type="entry name" value="Nucleotide-diphossugar_trans"/>
</dbReference>
<evidence type="ECO:0000313" key="9">
    <source>
        <dbReference type="Proteomes" id="UP000196778"/>
    </source>
</evidence>
<protein>
    <submittedName>
        <fullName evidence="8">Galactofuranosyl transferase</fullName>
        <ecNumber evidence="8">2.-.-.-</ecNumber>
    </submittedName>
</protein>
<dbReference type="Pfam" id="PF13641">
    <property type="entry name" value="Glyco_tranf_2_3"/>
    <property type="match status" value="1"/>
</dbReference>
<dbReference type="InterPro" id="IPR045699">
    <property type="entry name" value="GlfT2_C"/>
</dbReference>
<dbReference type="AlphaFoldDB" id="A0A1R4K0W9"/>
<keyword evidence="3" id="KW-0328">Glycosyltransferase</keyword>
<accession>A0A1R4K0W9</accession>
<dbReference type="EMBL" id="FUKR01000058">
    <property type="protein sequence ID" value="SJN37990.1"/>
    <property type="molecule type" value="Genomic_DNA"/>
</dbReference>
<feature type="domain" description="Galactofuranosyltransferase GlfT2 N-terminal" evidence="6">
    <location>
        <begin position="64"/>
        <end position="175"/>
    </location>
</feature>
<dbReference type="Gene3D" id="3.90.550.60">
    <property type="match status" value="1"/>
</dbReference>
<comment type="similarity">
    <text evidence="2">Belongs to the glycosyltransferase 2 family.</text>
</comment>
<feature type="region of interest" description="Disordered" evidence="5">
    <location>
        <begin position="510"/>
        <end position="532"/>
    </location>
</feature>
<dbReference type="Proteomes" id="UP000196778">
    <property type="component" value="Unassembled WGS sequence"/>
</dbReference>
<dbReference type="EC" id="2.-.-.-" evidence="8"/>
<evidence type="ECO:0000256" key="1">
    <source>
        <dbReference type="ARBA" id="ARBA00004776"/>
    </source>
</evidence>
<organism evidence="8 9">
    <name type="scientific">Mycetocola reblochoni REB411</name>
    <dbReference type="NCBI Taxonomy" id="1255698"/>
    <lineage>
        <taxon>Bacteria</taxon>
        <taxon>Bacillati</taxon>
        <taxon>Actinomycetota</taxon>
        <taxon>Actinomycetes</taxon>
        <taxon>Micrococcales</taxon>
        <taxon>Microbacteriaceae</taxon>
        <taxon>Mycetocola</taxon>
    </lineage>
</organism>
<evidence type="ECO:0000259" key="6">
    <source>
        <dbReference type="Pfam" id="PF17994"/>
    </source>
</evidence>
<feature type="domain" description="Galactofuranosyltransferase-2 C-terminal" evidence="7">
    <location>
        <begin position="451"/>
        <end position="647"/>
    </location>
</feature>
<gene>
    <name evidence="8" type="ORF">FM119_10740</name>
</gene>
<evidence type="ECO:0000256" key="4">
    <source>
        <dbReference type="ARBA" id="ARBA00022679"/>
    </source>
</evidence>
<dbReference type="PANTHER" id="PTHR43179:SF12">
    <property type="entry name" value="GALACTOFURANOSYLTRANSFERASE GLFT2"/>
    <property type="match status" value="1"/>
</dbReference>
<evidence type="ECO:0000259" key="7">
    <source>
        <dbReference type="Pfam" id="PF19320"/>
    </source>
</evidence>
<dbReference type="Pfam" id="PF19320">
    <property type="entry name" value="GlfT2_domain3"/>
    <property type="match status" value="1"/>
</dbReference>
<reference evidence="9" key="1">
    <citation type="submission" date="2017-02" db="EMBL/GenBank/DDBJ databases">
        <authorList>
            <person name="Dridi B."/>
        </authorList>
    </citation>
    <scope>NUCLEOTIDE SEQUENCE [LARGE SCALE GENOMIC DNA]</scope>
    <source>
        <strain evidence="9">EB411</strain>
    </source>
</reference>